<keyword evidence="10" id="KW-1185">Reference proteome</keyword>
<evidence type="ECO:0000256" key="3">
    <source>
        <dbReference type="ARBA" id="ARBA00022723"/>
    </source>
</evidence>
<dbReference type="InterPro" id="IPR015366">
    <property type="entry name" value="S53_propep"/>
</dbReference>
<evidence type="ECO:0000313" key="10">
    <source>
        <dbReference type="Proteomes" id="UP000612362"/>
    </source>
</evidence>
<evidence type="ECO:0000256" key="7">
    <source>
        <dbReference type="ARBA" id="ARBA00023145"/>
    </source>
</evidence>
<dbReference type="EMBL" id="BNJF01000003">
    <property type="protein sequence ID" value="GHO47900.1"/>
    <property type="molecule type" value="Genomic_DNA"/>
</dbReference>
<keyword evidence="6" id="KW-0106">Calcium</keyword>
<dbReference type="AlphaFoldDB" id="A0A8J3MWT2"/>
<dbReference type="GO" id="GO:0008240">
    <property type="term" value="F:tripeptidyl-peptidase activity"/>
    <property type="evidence" value="ECO:0007669"/>
    <property type="project" value="TreeGrafter"/>
</dbReference>
<keyword evidence="2" id="KW-0645">Protease</keyword>
<evidence type="ECO:0000256" key="2">
    <source>
        <dbReference type="ARBA" id="ARBA00022670"/>
    </source>
</evidence>
<accession>A0A8J3MWT2</accession>
<keyword evidence="3" id="KW-0479">Metal-binding</keyword>
<dbReference type="Gene3D" id="3.40.50.200">
    <property type="entry name" value="Peptidase S8/S53 domain"/>
    <property type="match status" value="1"/>
</dbReference>
<dbReference type="SUPFAM" id="SSF52743">
    <property type="entry name" value="Subtilisin-like"/>
    <property type="match status" value="1"/>
</dbReference>
<dbReference type="InterPro" id="IPR036852">
    <property type="entry name" value="Peptidase_S8/S53_dom_sf"/>
</dbReference>
<dbReference type="Pfam" id="PF09286">
    <property type="entry name" value="Pro-kuma_activ"/>
    <property type="match status" value="1"/>
</dbReference>
<evidence type="ECO:0000313" key="9">
    <source>
        <dbReference type="EMBL" id="GHO47900.1"/>
    </source>
</evidence>
<dbReference type="InterPro" id="IPR030400">
    <property type="entry name" value="Sedolisin_dom"/>
</dbReference>
<dbReference type="GO" id="GO:0006508">
    <property type="term" value="P:proteolysis"/>
    <property type="evidence" value="ECO:0007669"/>
    <property type="project" value="UniProtKB-KW"/>
</dbReference>
<dbReference type="SUPFAM" id="SSF54897">
    <property type="entry name" value="Protease propeptides/inhibitors"/>
    <property type="match status" value="1"/>
</dbReference>
<comment type="cofactor">
    <cofactor evidence="1">
        <name>Ca(2+)</name>
        <dbReference type="ChEBI" id="CHEBI:29108"/>
    </cofactor>
</comment>
<keyword evidence="4" id="KW-0378">Hydrolase</keyword>
<comment type="caution">
    <text evidence="9">The sequence shown here is derived from an EMBL/GenBank/DDBJ whole genome shotgun (WGS) entry which is preliminary data.</text>
</comment>
<evidence type="ECO:0000256" key="4">
    <source>
        <dbReference type="ARBA" id="ARBA00022801"/>
    </source>
</evidence>
<dbReference type="PANTHER" id="PTHR14218">
    <property type="entry name" value="PROTEASE S8 TRIPEPTIDYL PEPTIDASE I CLN2"/>
    <property type="match status" value="1"/>
</dbReference>
<dbReference type="SUPFAM" id="SSF101898">
    <property type="entry name" value="NHL repeat"/>
    <property type="match status" value="1"/>
</dbReference>
<evidence type="ECO:0000256" key="6">
    <source>
        <dbReference type="ARBA" id="ARBA00022837"/>
    </source>
</evidence>
<dbReference type="CDD" id="cd04056">
    <property type="entry name" value="Peptidases_S53"/>
    <property type="match status" value="1"/>
</dbReference>
<reference evidence="9" key="1">
    <citation type="submission" date="2020-10" db="EMBL/GenBank/DDBJ databases">
        <title>Taxonomic study of unclassified bacteria belonging to the class Ktedonobacteria.</title>
        <authorList>
            <person name="Yabe S."/>
            <person name="Wang C.M."/>
            <person name="Zheng Y."/>
            <person name="Sakai Y."/>
            <person name="Cavaletti L."/>
            <person name="Monciardini P."/>
            <person name="Donadio S."/>
        </authorList>
    </citation>
    <scope>NUCLEOTIDE SEQUENCE</scope>
    <source>
        <strain evidence="9">SOSP1-1</strain>
    </source>
</reference>
<dbReference type="GO" id="GO:0004252">
    <property type="term" value="F:serine-type endopeptidase activity"/>
    <property type="evidence" value="ECO:0007669"/>
    <property type="project" value="InterPro"/>
</dbReference>
<organism evidence="9 10">
    <name type="scientific">Ktedonospora formicarum</name>
    <dbReference type="NCBI Taxonomy" id="2778364"/>
    <lineage>
        <taxon>Bacteria</taxon>
        <taxon>Bacillati</taxon>
        <taxon>Chloroflexota</taxon>
        <taxon>Ktedonobacteria</taxon>
        <taxon>Ktedonobacterales</taxon>
        <taxon>Ktedonobacteraceae</taxon>
        <taxon>Ktedonospora</taxon>
    </lineage>
</organism>
<protein>
    <recommendedName>
        <fullName evidence="8">Peptidase S53 domain-containing protein</fullName>
    </recommendedName>
</protein>
<keyword evidence="7" id="KW-0865">Zymogen</keyword>
<name>A0A8J3MWT2_9CHLR</name>
<dbReference type="InterPro" id="IPR050819">
    <property type="entry name" value="Tripeptidyl-peptidase_I"/>
</dbReference>
<dbReference type="Proteomes" id="UP000612362">
    <property type="component" value="Unassembled WGS sequence"/>
</dbReference>
<proteinExistence type="predicted"/>
<keyword evidence="5" id="KW-0720">Serine protease</keyword>
<dbReference type="PROSITE" id="PS51695">
    <property type="entry name" value="SEDOLISIN"/>
    <property type="match status" value="1"/>
</dbReference>
<feature type="domain" description="Peptidase S53" evidence="8">
    <location>
        <begin position="203"/>
        <end position="571"/>
    </location>
</feature>
<dbReference type="PANTHER" id="PTHR14218:SF15">
    <property type="entry name" value="TRIPEPTIDYL-PEPTIDASE 1"/>
    <property type="match status" value="1"/>
</dbReference>
<gene>
    <name evidence="9" type="ORF">KSX_60630</name>
</gene>
<sequence length="755" mass="80520">MSVVLALAIVVLLGYGATQIVGAVSPHMTAQDLHLPPQALNAPVTGVLPDNQPLHAALTFKIDPKAMEQAKNKDHRLAENNNLADTLGIKDSDYQRIQQFFQGPGAKLQLSKSRTRMTIDAPAGTLAKILQTRFVVHQLNGETFFTPDPKKMPQLPNDIAEKILAVTGLDNYGAVAQSSLNFNPTTAQKSSQAQASCTYASGAITPAQMAHAYGADSLWQQGFTGKGRTINLVEIGSFDSSDTQTYFDCIGFRGTLETINVHESVMPEMGETALDIEMAAAMAPEITIKNYQSYRTGNGNHTAGAWLDIDDALNRIIDDNTGTAHAGDVVSVSMIGGETYFDQNVRDAINQSMQVLSEGLGLTVYVSSGDCGAYMSGNTNNLEVGFPASSPYAVAVGGTRLYTDSVGNRTNEIAWSGPIVSGQSCNNSWGSTGGLSEVYARPAWQKGWFGVENPTYTNGKRQTPDISAIAINVAFTFNGINGYAGGTSISAPVLAAGMVLVNQKLLSAKVALPVGPQQFYNLNTAQARINSAYYDVVSGDNHYYTTTAGWDFVTGLGVPNLVGLASTMTSPQPNNGRLLQLQSNGYMYLYNGQGWHSWTSIAGNTALANVVANDNYIYAMHKDGTILTYTGGTVNAWRIIGNNTSTIAITADSVGHLYQLRKGGQIWQYGGNGVDNWIELDDNSLTTAIAASGNGQLYQLRSSGQVLKYAGQGLHSWTQVDQNTSNKAIAVGGNNLYVLHTKGDIWQLIGAPGPG</sequence>
<dbReference type="GO" id="GO:0046872">
    <property type="term" value="F:metal ion binding"/>
    <property type="evidence" value="ECO:0007669"/>
    <property type="project" value="UniProtKB-KW"/>
</dbReference>
<dbReference type="SMART" id="SM00944">
    <property type="entry name" value="Pro-kuma_activ"/>
    <property type="match status" value="1"/>
</dbReference>
<evidence type="ECO:0000256" key="1">
    <source>
        <dbReference type="ARBA" id="ARBA00001913"/>
    </source>
</evidence>
<evidence type="ECO:0000259" key="8">
    <source>
        <dbReference type="PROSITE" id="PS51695"/>
    </source>
</evidence>
<evidence type="ECO:0000256" key="5">
    <source>
        <dbReference type="ARBA" id="ARBA00022825"/>
    </source>
</evidence>